<proteinExistence type="predicted"/>
<name>A0A0G0EU21_9BACT</name>
<evidence type="ECO:0000313" key="1">
    <source>
        <dbReference type="EMBL" id="KKQ10393.1"/>
    </source>
</evidence>
<sequence>MPVLTKELAIEGVPVNYAWRPTPQGDNQLVLYRGFWETEDVLERLFKDKEAEEKGREVAEVLEEGWKKIESVFTDGAFIRSYARVSSNPEILNRIWFILESNDPYIFFRGSKLANHLPEIAAGENLHLLAPNLSSEIMLGKNQPYIKVGPGRLRSLINLEQSLGKLVRGLYNEAGLPSLVAPVTAVRVKIADLAIRDGYGYRDKDGFVVETEPLR</sequence>
<dbReference type="AlphaFoldDB" id="A0A0G0EU21"/>
<organism evidence="1 2">
    <name type="scientific">Candidatus Daviesbacteria bacterium GW2011_GWB1_36_5</name>
    <dbReference type="NCBI Taxonomy" id="1618426"/>
    <lineage>
        <taxon>Bacteria</taxon>
        <taxon>Candidatus Daviesiibacteriota</taxon>
    </lineage>
</organism>
<dbReference type="EMBL" id="LBSA01000005">
    <property type="protein sequence ID" value="KKQ10393.1"/>
    <property type="molecule type" value="Genomic_DNA"/>
</dbReference>
<reference evidence="1 2" key="1">
    <citation type="journal article" date="2015" name="Nature">
        <title>rRNA introns, odd ribosomes, and small enigmatic genomes across a large radiation of phyla.</title>
        <authorList>
            <person name="Brown C.T."/>
            <person name="Hug L.A."/>
            <person name="Thomas B.C."/>
            <person name="Sharon I."/>
            <person name="Castelle C.J."/>
            <person name="Singh A."/>
            <person name="Wilkins M.J."/>
            <person name="Williams K.H."/>
            <person name="Banfield J.F."/>
        </authorList>
    </citation>
    <scope>NUCLEOTIDE SEQUENCE [LARGE SCALE GENOMIC DNA]</scope>
</reference>
<protein>
    <submittedName>
        <fullName evidence="1">Uncharacterized protein</fullName>
    </submittedName>
</protein>
<comment type="caution">
    <text evidence="1">The sequence shown here is derived from an EMBL/GenBank/DDBJ whole genome shotgun (WGS) entry which is preliminary data.</text>
</comment>
<accession>A0A0G0EU21</accession>
<dbReference type="Proteomes" id="UP000034492">
    <property type="component" value="Unassembled WGS sequence"/>
</dbReference>
<gene>
    <name evidence="1" type="ORF">US19_C0005G0005</name>
</gene>
<evidence type="ECO:0000313" key="2">
    <source>
        <dbReference type="Proteomes" id="UP000034492"/>
    </source>
</evidence>